<dbReference type="EMBL" id="FP929094">
    <property type="protein sequence ID" value="CBX92877.1"/>
    <property type="molecule type" value="Genomic_DNA"/>
</dbReference>
<gene>
    <name evidence="1" type="ORF">LEMA_P055830.1</name>
</gene>
<dbReference type="Proteomes" id="UP000002668">
    <property type="component" value="Genome"/>
</dbReference>
<organism evidence="2">
    <name type="scientific">Leptosphaeria maculans (strain JN3 / isolate v23.1.3 / race Av1-4-5-6-7-8)</name>
    <name type="common">Blackleg fungus</name>
    <name type="synonym">Phoma lingam</name>
    <dbReference type="NCBI Taxonomy" id="985895"/>
    <lineage>
        <taxon>Eukaryota</taxon>
        <taxon>Fungi</taxon>
        <taxon>Dikarya</taxon>
        <taxon>Ascomycota</taxon>
        <taxon>Pezizomycotina</taxon>
        <taxon>Dothideomycetes</taxon>
        <taxon>Pleosporomycetidae</taxon>
        <taxon>Pleosporales</taxon>
        <taxon>Pleosporineae</taxon>
        <taxon>Leptosphaeriaceae</taxon>
        <taxon>Plenodomus</taxon>
        <taxon>Plenodomus lingam/Leptosphaeria maculans species complex</taxon>
    </lineage>
</organism>
<proteinExistence type="predicted"/>
<dbReference type="InParanoid" id="E4ZMK8"/>
<sequence>MRPSPRWPTHLAALLHCDGTVHVAIPGLRSSRSERDVFSNTVALEPLWPWRTVPLLLITKLSFSALASSGQSSCRLMSNHRDGQPSGLHPIDHQLVQGGQPVFHLCNSGPAALSDVF</sequence>
<protein>
    <submittedName>
        <fullName evidence="1">Predicted protein</fullName>
    </submittedName>
</protein>
<name>E4ZMK8_LEPMJ</name>
<accession>E4ZMK8</accession>
<evidence type="ECO:0000313" key="1">
    <source>
        <dbReference type="EMBL" id="CBX92877.1"/>
    </source>
</evidence>
<keyword evidence="2" id="KW-1185">Reference proteome</keyword>
<dbReference type="AlphaFoldDB" id="E4ZMK8"/>
<evidence type="ECO:0000313" key="2">
    <source>
        <dbReference type="Proteomes" id="UP000002668"/>
    </source>
</evidence>
<dbReference type="HOGENOM" id="CLU_2085260_0_0_1"/>
<dbReference type="VEuPathDB" id="FungiDB:LEMA_P055830.1"/>
<reference evidence="2" key="1">
    <citation type="journal article" date="2011" name="Nat. Commun.">
        <title>Effector diversification within compartments of the Leptosphaeria maculans genome affected by Repeat-Induced Point mutations.</title>
        <authorList>
            <person name="Rouxel T."/>
            <person name="Grandaubert J."/>
            <person name="Hane J.K."/>
            <person name="Hoede C."/>
            <person name="van de Wouw A.P."/>
            <person name="Couloux A."/>
            <person name="Dominguez V."/>
            <person name="Anthouard V."/>
            <person name="Bally P."/>
            <person name="Bourras S."/>
            <person name="Cozijnsen A.J."/>
            <person name="Ciuffetti L.M."/>
            <person name="Degrave A."/>
            <person name="Dilmaghani A."/>
            <person name="Duret L."/>
            <person name="Fudal I."/>
            <person name="Goodwin S.B."/>
            <person name="Gout L."/>
            <person name="Glaser N."/>
            <person name="Linglin J."/>
            <person name="Kema G.H.J."/>
            <person name="Lapalu N."/>
            <person name="Lawrence C.B."/>
            <person name="May K."/>
            <person name="Meyer M."/>
            <person name="Ollivier B."/>
            <person name="Poulain J."/>
            <person name="Schoch C.L."/>
            <person name="Simon A."/>
            <person name="Spatafora J.W."/>
            <person name="Stachowiak A."/>
            <person name="Turgeon B.G."/>
            <person name="Tyler B.M."/>
            <person name="Vincent D."/>
            <person name="Weissenbach J."/>
            <person name="Amselem J."/>
            <person name="Quesneville H."/>
            <person name="Oliver R.P."/>
            <person name="Wincker P."/>
            <person name="Balesdent M.-H."/>
            <person name="Howlett B.J."/>
        </authorList>
    </citation>
    <scope>NUCLEOTIDE SEQUENCE [LARGE SCALE GENOMIC DNA]</scope>
    <source>
        <strain evidence="2">JN3 / isolate v23.1.3 / race Av1-4-5-6-7-8</strain>
    </source>
</reference>